<feature type="repeat" description="PPR" evidence="3">
    <location>
        <begin position="577"/>
        <end position="611"/>
    </location>
</feature>
<feature type="compositionally biased region" description="Basic and acidic residues" evidence="4">
    <location>
        <begin position="342"/>
        <end position="353"/>
    </location>
</feature>
<dbReference type="Gene3D" id="1.25.40.10">
    <property type="entry name" value="Tetratricopeptide repeat domain"/>
    <property type="match status" value="4"/>
</dbReference>
<feature type="repeat" description="PPR" evidence="3">
    <location>
        <begin position="507"/>
        <end position="541"/>
    </location>
</feature>
<feature type="region of interest" description="Disordered" evidence="4">
    <location>
        <begin position="132"/>
        <end position="152"/>
    </location>
</feature>
<dbReference type="InterPro" id="IPR036063">
    <property type="entry name" value="Smr_dom_sf"/>
</dbReference>
<evidence type="ECO:0000313" key="6">
    <source>
        <dbReference type="EMBL" id="KAH7442672.1"/>
    </source>
</evidence>
<dbReference type="AlphaFoldDB" id="A0A8T2V5J8"/>
<accession>A0A8T2V5J8</accession>
<feature type="compositionally biased region" description="Basic residues" evidence="4">
    <location>
        <begin position="188"/>
        <end position="202"/>
    </location>
</feature>
<evidence type="ECO:0000256" key="1">
    <source>
        <dbReference type="ARBA" id="ARBA00007626"/>
    </source>
</evidence>
<feature type="repeat" description="PPR" evidence="3">
    <location>
        <begin position="542"/>
        <end position="576"/>
    </location>
</feature>
<feature type="region of interest" description="Disordered" evidence="4">
    <location>
        <begin position="333"/>
        <end position="370"/>
    </location>
</feature>
<dbReference type="OMA" id="KRIVMSP"/>
<feature type="repeat" description="PPR" evidence="3">
    <location>
        <begin position="682"/>
        <end position="716"/>
    </location>
</feature>
<dbReference type="Pfam" id="PF01535">
    <property type="entry name" value="PPR"/>
    <property type="match status" value="2"/>
</dbReference>
<dbReference type="EMBL" id="CM035408">
    <property type="protein sequence ID" value="KAH7442673.1"/>
    <property type="molecule type" value="Genomic_DNA"/>
</dbReference>
<dbReference type="PANTHER" id="PTHR47447:SF17">
    <property type="entry name" value="OS12G0638900 PROTEIN"/>
    <property type="match status" value="1"/>
</dbReference>
<dbReference type="OrthoDB" id="185373at2759"/>
<dbReference type="InterPro" id="IPR011990">
    <property type="entry name" value="TPR-like_helical_dom_sf"/>
</dbReference>
<dbReference type="InterPro" id="IPR002885">
    <property type="entry name" value="PPR_rpt"/>
</dbReference>
<protein>
    <recommendedName>
        <fullName evidence="5">Smr domain-containing protein</fullName>
    </recommendedName>
</protein>
<dbReference type="Proteomes" id="UP000825935">
    <property type="component" value="Chromosome 3"/>
</dbReference>
<dbReference type="Pfam" id="PF12854">
    <property type="entry name" value="PPR_1"/>
    <property type="match status" value="1"/>
</dbReference>
<evidence type="ECO:0000313" key="7">
    <source>
        <dbReference type="Proteomes" id="UP000825935"/>
    </source>
</evidence>
<feature type="region of interest" description="Disordered" evidence="4">
    <location>
        <begin position="28"/>
        <end position="48"/>
    </location>
</feature>
<feature type="repeat" description="PPR" evidence="3">
    <location>
        <begin position="612"/>
        <end position="646"/>
    </location>
</feature>
<organism evidence="6 7">
    <name type="scientific">Ceratopteris richardii</name>
    <name type="common">Triangle waterfern</name>
    <dbReference type="NCBI Taxonomy" id="49495"/>
    <lineage>
        <taxon>Eukaryota</taxon>
        <taxon>Viridiplantae</taxon>
        <taxon>Streptophyta</taxon>
        <taxon>Embryophyta</taxon>
        <taxon>Tracheophyta</taxon>
        <taxon>Polypodiopsida</taxon>
        <taxon>Polypodiidae</taxon>
        <taxon>Polypodiales</taxon>
        <taxon>Pteridineae</taxon>
        <taxon>Pteridaceae</taxon>
        <taxon>Parkerioideae</taxon>
        <taxon>Ceratopteris</taxon>
    </lineage>
</organism>
<dbReference type="EMBL" id="CM035408">
    <property type="protein sequence ID" value="KAH7442671.1"/>
    <property type="molecule type" value="Genomic_DNA"/>
</dbReference>
<dbReference type="Gene3D" id="3.30.1370.110">
    <property type="match status" value="1"/>
</dbReference>
<feature type="compositionally biased region" description="Polar residues" evidence="4">
    <location>
        <begin position="132"/>
        <end position="142"/>
    </location>
</feature>
<evidence type="ECO:0000256" key="4">
    <source>
        <dbReference type="SAM" id="MobiDB-lite"/>
    </source>
</evidence>
<name>A0A8T2V5J8_CERRI</name>
<feature type="domain" description="Smr" evidence="5">
    <location>
        <begin position="834"/>
        <end position="923"/>
    </location>
</feature>
<feature type="repeat" description="PPR" evidence="3">
    <location>
        <begin position="647"/>
        <end position="681"/>
    </location>
</feature>
<keyword evidence="7" id="KW-1185">Reference proteome</keyword>
<dbReference type="PROSITE" id="PS51375">
    <property type="entry name" value="PPR"/>
    <property type="match status" value="8"/>
</dbReference>
<keyword evidence="2" id="KW-0677">Repeat</keyword>
<proteinExistence type="inferred from homology"/>
<sequence>MLKPKQIVPLYNGARSWILAGTYKGSSIEDSSGSSESPEIDRPWDSNNGFLRRSPFNARKAGSCNDFPGNRSRHAKSFRSSATNTFSDTNAAVTGDLIPIVSHVHSGGGGGSAVEGIIGGSVPSKLVTQIYKSPSDSGASSVKQEKPSKSRLQTACATIVEEDSVLIEHVKEVGLAAAGRISEFQNPPKKKNGASHTVHRSKQPSSPAAPKQKSGPDVEKSTSLQQDESTGLDRTCPGFESRRKVSACRGSSTVQSEPSNSIELLNEGLNQMKLDSNMFCTLAAQQTTASPIYPEKYVNFVATRAEALDQQSSLSSYPNRIFMVSDDLQVRSESSSTLSGHHHSEDSRRESKQKFHSVSRQGRTQRNFHSNGKDLIEHVCNILKQAVSVVDIQVGLSGLKLPLTPYHVNEVLKRQKDSELALDFFHWSRRQEGYKHDVHTFTTMLGILGKARKFDAVVRLLEEMSREGCKPSVVTFNRLIHSYGRARQMSEALQIFHHMKYVGCIPDKVTYCTLIDLHAKAGFLEVAMDMYRQMQHAGLQPDTFTYSVMINCLGKAGELSAAHEILDEMIGKGCIPNLVTFNILIDLHAKSGKYDMALKLYNDMQETGFQPDQVTYSIVMEVLGHAGHLEEAEHIFAEMKEAGCVPDSTVYGLLVDMWGKTGNLEKACEWYKKMLESGLTPTVPTCNSLLGAFLRENLYDAGRVIIQDMKNQNLDPSLQTYTLLLSCFTLSERKEDSENLWIIMADLSHPAHTFLITLPPARLGPAHTWEHTVRFFDSICEEDQESKRSFTDAMISFLHKFNMKVEAAMVWEVAAERKIYPKAVTRKAANYWAINLHTMSMGTAIIALSRILSSLKGGMLATGIVPERIDIITGWGRRSRVTGSSLVKQAVEEILKAVSSPFRLESGNIGCFVGIGQPLVDWLYEFDIDRLYLM</sequence>
<dbReference type="PANTHER" id="PTHR47447">
    <property type="entry name" value="OS03G0856100 PROTEIN"/>
    <property type="match status" value="1"/>
</dbReference>
<dbReference type="InterPro" id="IPR002625">
    <property type="entry name" value="Smr_dom"/>
</dbReference>
<feature type="region of interest" description="Disordered" evidence="4">
    <location>
        <begin position="182"/>
        <end position="238"/>
    </location>
</feature>
<comment type="caution">
    <text evidence="6">The sequence shown here is derived from an EMBL/GenBank/DDBJ whole genome shotgun (WGS) entry which is preliminary data.</text>
</comment>
<dbReference type="SMART" id="SM00463">
    <property type="entry name" value="SMR"/>
    <property type="match status" value="1"/>
</dbReference>
<dbReference type="EMBL" id="CM035408">
    <property type="protein sequence ID" value="KAH7442672.1"/>
    <property type="molecule type" value="Genomic_DNA"/>
</dbReference>
<dbReference type="PROSITE" id="PS50828">
    <property type="entry name" value="SMR"/>
    <property type="match status" value="1"/>
</dbReference>
<reference evidence="6" key="1">
    <citation type="submission" date="2021-08" db="EMBL/GenBank/DDBJ databases">
        <title>WGS assembly of Ceratopteris richardii.</title>
        <authorList>
            <person name="Marchant D.B."/>
            <person name="Chen G."/>
            <person name="Jenkins J."/>
            <person name="Shu S."/>
            <person name="Leebens-Mack J."/>
            <person name="Grimwood J."/>
            <person name="Schmutz J."/>
            <person name="Soltis P."/>
            <person name="Soltis D."/>
            <person name="Chen Z.-H."/>
        </authorList>
    </citation>
    <scope>NUCLEOTIDE SEQUENCE</scope>
    <source>
        <strain evidence="6">Whitten #5841</strain>
        <tissue evidence="6">Leaf</tissue>
    </source>
</reference>
<feature type="compositionally biased region" description="Polar residues" evidence="4">
    <location>
        <begin position="356"/>
        <end position="370"/>
    </location>
</feature>
<comment type="similarity">
    <text evidence="1">Belongs to the PPR family. P subfamily.</text>
</comment>
<gene>
    <name evidence="6" type="ORF">KP509_03G098600</name>
</gene>
<dbReference type="SUPFAM" id="SSF81901">
    <property type="entry name" value="HCP-like"/>
    <property type="match status" value="1"/>
</dbReference>
<feature type="repeat" description="PPR" evidence="3">
    <location>
        <begin position="437"/>
        <end position="471"/>
    </location>
</feature>
<evidence type="ECO:0000256" key="3">
    <source>
        <dbReference type="PROSITE-ProRule" id="PRU00708"/>
    </source>
</evidence>
<dbReference type="NCBIfam" id="TIGR00756">
    <property type="entry name" value="PPR"/>
    <property type="match status" value="7"/>
</dbReference>
<evidence type="ECO:0000259" key="5">
    <source>
        <dbReference type="PROSITE" id="PS50828"/>
    </source>
</evidence>
<feature type="repeat" description="PPR" evidence="3">
    <location>
        <begin position="472"/>
        <end position="506"/>
    </location>
</feature>
<dbReference type="SUPFAM" id="SSF160443">
    <property type="entry name" value="SMR domain-like"/>
    <property type="match status" value="1"/>
</dbReference>
<evidence type="ECO:0000256" key="2">
    <source>
        <dbReference type="ARBA" id="ARBA00022737"/>
    </source>
</evidence>
<feature type="compositionally biased region" description="Low complexity" evidence="4">
    <location>
        <begin position="28"/>
        <end position="37"/>
    </location>
</feature>
<dbReference type="Pfam" id="PF13041">
    <property type="entry name" value="PPR_2"/>
    <property type="match status" value="3"/>
</dbReference>